<accession>A0ABP7EHS2</accession>
<feature type="domain" description="Chalcone isomerase" evidence="2">
    <location>
        <begin position="30"/>
        <end position="160"/>
    </location>
</feature>
<keyword evidence="1" id="KW-0732">Signal</keyword>
<feature type="chain" id="PRO_5047043550" evidence="1">
    <location>
        <begin position="21"/>
        <end position="163"/>
    </location>
</feature>
<name>A0ABP7EHS2_9GAMM</name>
<sequence length="163" mass="18867">MMKKVLLILWLMAMPLPLWATPTSDLNQIGQGSMRWLFWELYQARFYSADGQYRAGDFPQALALRYRRNIDKEDLLDATVTEWQRLGIDWKPQWRNQLDALWPSVSNGDELVVRVEATGVSRFYFNWQSLGEVSDPAFGPAFLAIWLSPNSRDPGLTRQLKGN</sequence>
<dbReference type="Proteomes" id="UP001501479">
    <property type="component" value="Unassembled WGS sequence"/>
</dbReference>
<protein>
    <submittedName>
        <fullName evidence="3">Chalcone isomerase family protein</fullName>
    </submittedName>
</protein>
<evidence type="ECO:0000256" key="1">
    <source>
        <dbReference type="SAM" id="SignalP"/>
    </source>
</evidence>
<reference evidence="4" key="1">
    <citation type="journal article" date="2019" name="Int. J. Syst. Evol. Microbiol.">
        <title>The Global Catalogue of Microorganisms (GCM) 10K type strain sequencing project: providing services to taxonomists for standard genome sequencing and annotation.</title>
        <authorList>
            <consortium name="The Broad Institute Genomics Platform"/>
            <consortium name="The Broad Institute Genome Sequencing Center for Infectious Disease"/>
            <person name="Wu L."/>
            <person name="Ma J."/>
        </authorList>
    </citation>
    <scope>NUCLEOTIDE SEQUENCE [LARGE SCALE GENOMIC DNA]</scope>
    <source>
        <strain evidence="4">JCM 17329</strain>
    </source>
</reference>
<dbReference type="RefSeq" id="WP_298719212.1">
    <property type="nucleotide sequence ID" value="NZ_BAABDS010000042.1"/>
</dbReference>
<dbReference type="Pfam" id="PF16036">
    <property type="entry name" value="Chalcone_3"/>
    <property type="match status" value="1"/>
</dbReference>
<evidence type="ECO:0000313" key="3">
    <source>
        <dbReference type="EMBL" id="GAA3719335.1"/>
    </source>
</evidence>
<dbReference type="InterPro" id="IPR016087">
    <property type="entry name" value="Chalcone_isomerase"/>
</dbReference>
<feature type="signal peptide" evidence="1">
    <location>
        <begin position="1"/>
        <end position="20"/>
    </location>
</feature>
<dbReference type="GO" id="GO:0016853">
    <property type="term" value="F:isomerase activity"/>
    <property type="evidence" value="ECO:0007669"/>
    <property type="project" value="UniProtKB-KW"/>
</dbReference>
<gene>
    <name evidence="3" type="ORF">GCM10022421_29400</name>
</gene>
<evidence type="ECO:0000259" key="2">
    <source>
        <dbReference type="Pfam" id="PF16036"/>
    </source>
</evidence>
<keyword evidence="3" id="KW-0413">Isomerase</keyword>
<keyword evidence="4" id="KW-1185">Reference proteome</keyword>
<comment type="caution">
    <text evidence="3">The sequence shown here is derived from an EMBL/GenBank/DDBJ whole genome shotgun (WGS) entry which is preliminary data.</text>
</comment>
<dbReference type="EMBL" id="BAABDS010000042">
    <property type="protein sequence ID" value="GAA3719335.1"/>
    <property type="molecule type" value="Genomic_DNA"/>
</dbReference>
<evidence type="ECO:0000313" key="4">
    <source>
        <dbReference type="Proteomes" id="UP001501479"/>
    </source>
</evidence>
<proteinExistence type="predicted"/>
<organism evidence="3 4">
    <name type="scientific">Oceanisphaera sediminis</name>
    <dbReference type="NCBI Taxonomy" id="981381"/>
    <lineage>
        <taxon>Bacteria</taxon>
        <taxon>Pseudomonadati</taxon>
        <taxon>Pseudomonadota</taxon>
        <taxon>Gammaproteobacteria</taxon>
        <taxon>Aeromonadales</taxon>
        <taxon>Aeromonadaceae</taxon>
        <taxon>Oceanisphaera</taxon>
    </lineage>
</organism>